<keyword evidence="2" id="KW-1185">Reference proteome</keyword>
<organism evidence="1 2">
    <name type="scientific">Novosphingobium beihaiensis</name>
    <dbReference type="NCBI Taxonomy" id="2930389"/>
    <lineage>
        <taxon>Bacteria</taxon>
        <taxon>Pseudomonadati</taxon>
        <taxon>Pseudomonadota</taxon>
        <taxon>Alphaproteobacteria</taxon>
        <taxon>Sphingomonadales</taxon>
        <taxon>Sphingomonadaceae</taxon>
        <taxon>Novosphingobium</taxon>
    </lineage>
</organism>
<accession>A0ABT0BU78</accession>
<protein>
    <submittedName>
        <fullName evidence="1">Uncharacterized protein</fullName>
    </submittedName>
</protein>
<evidence type="ECO:0000313" key="2">
    <source>
        <dbReference type="Proteomes" id="UP001202281"/>
    </source>
</evidence>
<comment type="caution">
    <text evidence="1">The sequence shown here is derived from an EMBL/GenBank/DDBJ whole genome shotgun (WGS) entry which is preliminary data.</text>
</comment>
<sequence length="114" mass="12585">MKDQFANPFHSRAADLRRLKPALIADVQLYETADGGKKMAALPGWGCPCVTTKDEPISGYDGWPILDEPLEPGEMRASVPFVFLTPEGADLMRKAGRFYLWEGRFVGEAILAAE</sequence>
<evidence type="ECO:0000313" key="1">
    <source>
        <dbReference type="EMBL" id="MCJ2188620.1"/>
    </source>
</evidence>
<dbReference type="Proteomes" id="UP001202281">
    <property type="component" value="Unassembled WGS sequence"/>
</dbReference>
<reference evidence="1 2" key="1">
    <citation type="submission" date="2022-04" db="EMBL/GenBank/DDBJ databases">
        <title>Identification of a novel bacterium isolated from mangrove sediments.</title>
        <authorList>
            <person name="Pan X."/>
        </authorList>
    </citation>
    <scope>NUCLEOTIDE SEQUENCE [LARGE SCALE GENOMIC DNA]</scope>
    <source>
        <strain evidence="1 2">B2638</strain>
    </source>
</reference>
<proteinExistence type="predicted"/>
<dbReference type="EMBL" id="JALHLG010000040">
    <property type="protein sequence ID" value="MCJ2188620.1"/>
    <property type="molecule type" value="Genomic_DNA"/>
</dbReference>
<name>A0ABT0BU78_9SPHN</name>
<dbReference type="RefSeq" id="WP_243923438.1">
    <property type="nucleotide sequence ID" value="NZ_JALHLG010000040.1"/>
</dbReference>
<gene>
    <name evidence="1" type="ORF">MTR66_17590</name>
</gene>